<dbReference type="InterPro" id="IPR017452">
    <property type="entry name" value="GPCR_Rhodpsn_7TM"/>
</dbReference>
<keyword evidence="10" id="KW-1015">Disulfide bond</keyword>
<keyword evidence="13 14" id="KW-0807">Transducer</keyword>
<dbReference type="GO" id="GO:0006935">
    <property type="term" value="P:chemotaxis"/>
    <property type="evidence" value="ECO:0007669"/>
    <property type="project" value="UniProtKB-KW"/>
</dbReference>
<evidence type="ECO:0000259" key="17">
    <source>
        <dbReference type="PROSITE" id="PS50262"/>
    </source>
</evidence>
<evidence type="ECO:0000256" key="4">
    <source>
        <dbReference type="ARBA" id="ARBA00022475"/>
    </source>
</evidence>
<evidence type="ECO:0000313" key="19">
    <source>
        <dbReference type="Proteomes" id="UP001501920"/>
    </source>
</evidence>
<dbReference type="AlphaFoldDB" id="A0A3B4D2U8"/>
<dbReference type="GO" id="GO:0045028">
    <property type="term" value="F:G protein-coupled purinergic nucleotide receptor activity"/>
    <property type="evidence" value="ECO:0007669"/>
    <property type="project" value="TreeGrafter"/>
</dbReference>
<proteinExistence type="inferred from homology"/>
<accession>A0A3B4D2U8</accession>
<dbReference type="PANTHER" id="PTHR24233:SF6">
    <property type="entry name" value="PLATELET-ACTIVATING FACTOR RECEPTOR"/>
    <property type="match status" value="1"/>
</dbReference>
<feature type="chain" id="PRO_5043534346" description="Platelet-activating factor receptor" evidence="16">
    <location>
        <begin position="21"/>
        <end position="382"/>
    </location>
</feature>
<feature type="transmembrane region" description="Helical" evidence="15">
    <location>
        <begin position="44"/>
        <end position="71"/>
    </location>
</feature>
<dbReference type="Ensembl" id="ENSPNAT00000025918.2">
    <property type="protein sequence ID" value="ENSPNAP00000017209.2"/>
    <property type="gene ID" value="ENSPNAG00000023423.2"/>
</dbReference>
<evidence type="ECO:0000256" key="9">
    <source>
        <dbReference type="ARBA" id="ARBA00023136"/>
    </source>
</evidence>
<dbReference type="PROSITE" id="PS00237">
    <property type="entry name" value="G_PROTEIN_RECEP_F1_1"/>
    <property type="match status" value="1"/>
</dbReference>
<evidence type="ECO:0000256" key="15">
    <source>
        <dbReference type="SAM" id="Phobius"/>
    </source>
</evidence>
<dbReference type="PROSITE" id="PS50262">
    <property type="entry name" value="G_PROTEIN_RECEP_F1_2"/>
    <property type="match status" value="1"/>
</dbReference>
<evidence type="ECO:0000313" key="18">
    <source>
        <dbReference type="Ensembl" id="ENSPNAP00000017209.2"/>
    </source>
</evidence>
<dbReference type="InterPro" id="IPR000276">
    <property type="entry name" value="GPCR_Rhodpsn"/>
</dbReference>
<feature type="domain" description="G-protein coupled receptors family 1 profile" evidence="17">
    <location>
        <begin position="63"/>
        <end position="330"/>
    </location>
</feature>
<comment type="subcellular location">
    <subcellularLocation>
        <location evidence="1">Cell membrane</location>
        <topology evidence="1">Multi-pass membrane protein</topology>
    </subcellularLocation>
</comment>
<evidence type="ECO:0000256" key="12">
    <source>
        <dbReference type="ARBA" id="ARBA00023180"/>
    </source>
</evidence>
<keyword evidence="19" id="KW-1185">Reference proteome</keyword>
<evidence type="ECO:0000256" key="14">
    <source>
        <dbReference type="RuleBase" id="RU000688"/>
    </source>
</evidence>
<feature type="transmembrane region" description="Helical" evidence="15">
    <location>
        <begin position="83"/>
        <end position="105"/>
    </location>
</feature>
<keyword evidence="5" id="KW-0145">Chemotaxis</keyword>
<keyword evidence="8 14" id="KW-0297">G-protein coupled receptor</keyword>
<keyword evidence="4" id="KW-1003">Cell membrane</keyword>
<keyword evidence="12" id="KW-0325">Glycoprotein</keyword>
<keyword evidence="11 14" id="KW-0675">Receptor</keyword>
<dbReference type="PANTHER" id="PTHR24233">
    <property type="entry name" value="P2Y PURINOCEPTOR-RELATED G-PROTEIN COUPLED RECEPTOR"/>
    <property type="match status" value="1"/>
</dbReference>
<reference evidence="18" key="3">
    <citation type="submission" date="2025-09" db="UniProtKB">
        <authorList>
            <consortium name="Ensembl"/>
        </authorList>
    </citation>
    <scope>IDENTIFICATION</scope>
</reference>
<feature type="signal peptide" evidence="16">
    <location>
        <begin position="1"/>
        <end position="20"/>
    </location>
</feature>
<evidence type="ECO:0000256" key="2">
    <source>
        <dbReference type="ARBA" id="ARBA00011145"/>
    </source>
</evidence>
<name>A0A3B4D2U8_PYGNA</name>
<evidence type="ECO:0000256" key="11">
    <source>
        <dbReference type="ARBA" id="ARBA00023170"/>
    </source>
</evidence>
<feature type="transmembrane region" description="Helical" evidence="15">
    <location>
        <begin position="314"/>
        <end position="333"/>
    </location>
</feature>
<dbReference type="PRINTS" id="PR01153">
    <property type="entry name" value="PAFRECEPTOR"/>
</dbReference>
<evidence type="ECO:0000256" key="6">
    <source>
        <dbReference type="ARBA" id="ARBA00022692"/>
    </source>
</evidence>
<evidence type="ECO:0000256" key="8">
    <source>
        <dbReference type="ARBA" id="ARBA00023040"/>
    </source>
</evidence>
<dbReference type="OMA" id="WNIVIIR"/>
<dbReference type="Gene3D" id="1.20.1070.10">
    <property type="entry name" value="Rhodopsin 7-helix transmembrane proteins"/>
    <property type="match status" value="1"/>
</dbReference>
<evidence type="ECO:0000256" key="13">
    <source>
        <dbReference type="ARBA" id="ARBA00023224"/>
    </source>
</evidence>
<dbReference type="PRINTS" id="PR00237">
    <property type="entry name" value="GPCRRHODOPSN"/>
</dbReference>
<keyword evidence="7 15" id="KW-1133">Transmembrane helix</keyword>
<feature type="transmembrane region" description="Helical" evidence="15">
    <location>
        <begin position="161"/>
        <end position="181"/>
    </location>
</feature>
<dbReference type="GO" id="GO:0004992">
    <property type="term" value="F:platelet activating factor receptor activity"/>
    <property type="evidence" value="ECO:0007669"/>
    <property type="project" value="InterPro"/>
</dbReference>
<keyword evidence="16" id="KW-0732">Signal</keyword>
<keyword evidence="6 14" id="KW-0812">Transmembrane</keyword>
<organism evidence="18 19">
    <name type="scientific">Pygocentrus nattereri</name>
    <name type="common">Red-bellied piranha</name>
    <dbReference type="NCBI Taxonomy" id="42514"/>
    <lineage>
        <taxon>Eukaryota</taxon>
        <taxon>Metazoa</taxon>
        <taxon>Chordata</taxon>
        <taxon>Craniata</taxon>
        <taxon>Vertebrata</taxon>
        <taxon>Euteleostomi</taxon>
        <taxon>Actinopterygii</taxon>
        <taxon>Neopterygii</taxon>
        <taxon>Teleostei</taxon>
        <taxon>Ostariophysi</taxon>
        <taxon>Characiformes</taxon>
        <taxon>Characoidei</taxon>
        <taxon>Pygocentrus</taxon>
    </lineage>
</organism>
<feature type="transmembrane region" description="Helical" evidence="15">
    <location>
        <begin position="125"/>
        <end position="149"/>
    </location>
</feature>
<evidence type="ECO:0000256" key="10">
    <source>
        <dbReference type="ARBA" id="ARBA00023157"/>
    </source>
</evidence>
<keyword evidence="9 15" id="KW-0472">Membrane</keyword>
<evidence type="ECO:0000256" key="5">
    <source>
        <dbReference type="ARBA" id="ARBA00022500"/>
    </source>
</evidence>
<reference evidence="18" key="2">
    <citation type="submission" date="2025-08" db="UniProtKB">
        <authorList>
            <consortium name="Ensembl"/>
        </authorList>
    </citation>
    <scope>IDENTIFICATION</scope>
</reference>
<dbReference type="STRING" id="42514.ENSPNAP00000017209"/>
<evidence type="ECO:0000256" key="16">
    <source>
        <dbReference type="SAM" id="SignalP"/>
    </source>
</evidence>
<comment type="similarity">
    <text evidence="14">Belongs to the G-protein coupled receptor 1 family.</text>
</comment>
<dbReference type="GO" id="GO:0005886">
    <property type="term" value="C:plasma membrane"/>
    <property type="evidence" value="ECO:0007669"/>
    <property type="project" value="UniProtKB-SubCell"/>
</dbReference>
<dbReference type="InterPro" id="IPR002282">
    <property type="entry name" value="PAF_rcpt"/>
</dbReference>
<dbReference type="Pfam" id="PF00001">
    <property type="entry name" value="7tm_1"/>
    <property type="match status" value="1"/>
</dbReference>
<dbReference type="SUPFAM" id="SSF81321">
    <property type="entry name" value="Family A G protein-coupled receptor-like"/>
    <property type="match status" value="1"/>
</dbReference>
<protein>
    <recommendedName>
        <fullName evidence="3">Platelet-activating factor receptor</fullName>
    </recommendedName>
</protein>
<feature type="transmembrane region" description="Helical" evidence="15">
    <location>
        <begin position="264"/>
        <end position="285"/>
    </location>
</feature>
<dbReference type="GeneTree" id="ENSGT01110000267167"/>
<evidence type="ECO:0000256" key="3">
    <source>
        <dbReference type="ARBA" id="ARBA00016224"/>
    </source>
</evidence>
<dbReference type="OrthoDB" id="5985406at2759"/>
<reference evidence="18 19" key="1">
    <citation type="submission" date="2020-10" db="EMBL/GenBank/DDBJ databases">
        <title>Pygocentrus nattereri (red-bellied piranha) genome, fPygNat1, primary haplotype.</title>
        <authorList>
            <person name="Myers G."/>
            <person name="Meyer A."/>
            <person name="Karagic N."/>
            <person name="Pippel M."/>
            <person name="Winkler S."/>
            <person name="Tracey A."/>
            <person name="Wood J."/>
            <person name="Formenti G."/>
            <person name="Howe K."/>
            <person name="Fedrigo O."/>
            <person name="Jarvis E.D."/>
        </authorList>
    </citation>
    <scope>NUCLEOTIDE SEQUENCE [LARGE SCALE GENOMIC DNA]</scope>
</reference>
<evidence type="ECO:0000256" key="7">
    <source>
        <dbReference type="ARBA" id="ARBA00022989"/>
    </source>
</evidence>
<evidence type="ECO:0000256" key="1">
    <source>
        <dbReference type="ARBA" id="ARBA00004651"/>
    </source>
</evidence>
<dbReference type="Proteomes" id="UP001501920">
    <property type="component" value="Chromosome 10"/>
</dbReference>
<sequence length="382" mass="43586">MLINTVLCSQLFSMAALVTSRDLVTMTTDENHISGNETFLDSQFRYSLFPAFYGLVFILGLLANIYALFILRHMRDAKAMNEIRIYMTNLTVADLLFILILPFWIDYYRNNGNWNSSEALCRIAGAMYFINTYCSVLFLTVISINRYWAVTRPLVAASSDCWRRGIIVSFIVWLITLAATAKQLTDRGIQKDGNISRCFEGYHNQSRKEKIAVAVAHFIIIAIFFVVFMLVILCNVLIANTLLKQPISQPRPSTGRRPQGTKRRALRMLCAVIGVFVVCFVPHHVVQGPWTLAVLDLMKWNQETRQRLNDAHQITLMLMGLNCLLDPVVYCFATRKFRKYIQGHLRKVKDGKACSTNTTITGVSMKVKHQNELVSVFEDSKE</sequence>
<feature type="transmembrane region" description="Helical" evidence="15">
    <location>
        <begin position="211"/>
        <end position="243"/>
    </location>
</feature>
<comment type="subunit">
    <text evidence="2">Interacts with ARRB1.</text>
</comment>